<keyword evidence="3" id="KW-1185">Reference proteome</keyword>
<evidence type="ECO:0000313" key="3">
    <source>
        <dbReference type="Proteomes" id="UP000799766"/>
    </source>
</evidence>
<dbReference type="AlphaFoldDB" id="A0A6A6NR77"/>
<proteinExistence type="predicted"/>
<accession>A0A6A6NR77</accession>
<feature type="chain" id="PRO_5025658936" description="Secreted protein" evidence="1">
    <location>
        <begin position="19"/>
        <end position="134"/>
    </location>
</feature>
<name>A0A6A6NR77_9PEZI</name>
<feature type="signal peptide" evidence="1">
    <location>
        <begin position="1"/>
        <end position="18"/>
    </location>
</feature>
<protein>
    <recommendedName>
        <fullName evidence="4">Secreted protein</fullName>
    </recommendedName>
</protein>
<gene>
    <name evidence="2" type="ORF">BDY21DRAFT_107818</name>
</gene>
<keyword evidence="1" id="KW-0732">Signal</keyword>
<evidence type="ECO:0000313" key="2">
    <source>
        <dbReference type="EMBL" id="KAF2454246.1"/>
    </source>
</evidence>
<sequence>MWMRMSLGIFACWAVTDCFGGLHGAGTAWWLLWSPKSKRCPTTYAAAQRVPCRCGPRRRGGRLAYGRVCPGLVLSSRRQGDLSDAKLVFQRHFCLHVGRRLICTIYSYLPFIYSFPLDSAWKLEFCFSSLIQNV</sequence>
<dbReference type="Proteomes" id="UP000799766">
    <property type="component" value="Unassembled WGS sequence"/>
</dbReference>
<dbReference type="EMBL" id="MU001692">
    <property type="protein sequence ID" value="KAF2454246.1"/>
    <property type="molecule type" value="Genomic_DNA"/>
</dbReference>
<reference evidence="2" key="1">
    <citation type="journal article" date="2020" name="Stud. Mycol.">
        <title>101 Dothideomycetes genomes: a test case for predicting lifestyles and emergence of pathogens.</title>
        <authorList>
            <person name="Haridas S."/>
            <person name="Albert R."/>
            <person name="Binder M."/>
            <person name="Bloem J."/>
            <person name="Labutti K."/>
            <person name="Salamov A."/>
            <person name="Andreopoulos B."/>
            <person name="Baker S."/>
            <person name="Barry K."/>
            <person name="Bills G."/>
            <person name="Bluhm B."/>
            <person name="Cannon C."/>
            <person name="Castanera R."/>
            <person name="Culley D."/>
            <person name="Daum C."/>
            <person name="Ezra D."/>
            <person name="Gonzalez J."/>
            <person name="Henrissat B."/>
            <person name="Kuo A."/>
            <person name="Liang C."/>
            <person name="Lipzen A."/>
            <person name="Lutzoni F."/>
            <person name="Magnuson J."/>
            <person name="Mondo S."/>
            <person name="Nolan M."/>
            <person name="Ohm R."/>
            <person name="Pangilinan J."/>
            <person name="Park H.-J."/>
            <person name="Ramirez L."/>
            <person name="Alfaro M."/>
            <person name="Sun H."/>
            <person name="Tritt A."/>
            <person name="Yoshinaga Y."/>
            <person name="Zwiers L.-H."/>
            <person name="Turgeon B."/>
            <person name="Goodwin S."/>
            <person name="Spatafora J."/>
            <person name="Crous P."/>
            <person name="Grigoriev I."/>
        </authorList>
    </citation>
    <scope>NUCLEOTIDE SEQUENCE</scope>
    <source>
        <strain evidence="2">ATCC 16933</strain>
    </source>
</reference>
<evidence type="ECO:0008006" key="4">
    <source>
        <dbReference type="Google" id="ProtNLM"/>
    </source>
</evidence>
<organism evidence="2 3">
    <name type="scientific">Lineolata rhizophorae</name>
    <dbReference type="NCBI Taxonomy" id="578093"/>
    <lineage>
        <taxon>Eukaryota</taxon>
        <taxon>Fungi</taxon>
        <taxon>Dikarya</taxon>
        <taxon>Ascomycota</taxon>
        <taxon>Pezizomycotina</taxon>
        <taxon>Dothideomycetes</taxon>
        <taxon>Dothideomycetes incertae sedis</taxon>
        <taxon>Lineolatales</taxon>
        <taxon>Lineolataceae</taxon>
        <taxon>Lineolata</taxon>
    </lineage>
</organism>
<evidence type="ECO:0000256" key="1">
    <source>
        <dbReference type="SAM" id="SignalP"/>
    </source>
</evidence>